<dbReference type="EMBL" id="RRCN01000001">
    <property type="protein sequence ID" value="RRJ65496.1"/>
    <property type="molecule type" value="Genomic_DNA"/>
</dbReference>
<organism evidence="1 2">
    <name type="scientific">Paenibacillus oralis</name>
    <dbReference type="NCBI Taxonomy" id="2490856"/>
    <lineage>
        <taxon>Bacteria</taxon>
        <taxon>Bacillati</taxon>
        <taxon>Bacillota</taxon>
        <taxon>Bacilli</taxon>
        <taxon>Bacillales</taxon>
        <taxon>Paenibacillaceae</taxon>
        <taxon>Paenibacillus</taxon>
    </lineage>
</organism>
<dbReference type="RefSeq" id="WP_128633303.1">
    <property type="nucleotide sequence ID" value="NZ_RRCN01000001.1"/>
</dbReference>
<proteinExistence type="predicted"/>
<dbReference type="AlphaFoldDB" id="A0A3P3U6X2"/>
<name>A0A3P3U6X2_9BACL</name>
<evidence type="ECO:0000313" key="1">
    <source>
        <dbReference type="EMBL" id="RRJ65496.1"/>
    </source>
</evidence>
<dbReference type="Proteomes" id="UP000267017">
    <property type="component" value="Unassembled WGS sequence"/>
</dbReference>
<comment type="caution">
    <text evidence="1">The sequence shown here is derived from an EMBL/GenBank/DDBJ whole genome shotgun (WGS) entry which is preliminary data.</text>
</comment>
<dbReference type="OrthoDB" id="1953806at2"/>
<evidence type="ECO:0000313" key="2">
    <source>
        <dbReference type="Proteomes" id="UP000267017"/>
    </source>
</evidence>
<sequence length="159" mass="18694">MDILSNKMKEIIEKVDLESNDVNFLGLENIVDPNIVEANGCLILDIDHKLNVDKIDWHRVLKFHGDFTGYEASCNELRINDYLPDTTDKESIFRIAYTVMNKWAEKLKKSYPDFQFVIILSYDFEYATLRFHTLRQDEASWISDDIEHSEQAIFIKKVL</sequence>
<accession>A0A3P3U6X2</accession>
<protein>
    <submittedName>
        <fullName evidence="1">Uncharacterized protein</fullName>
    </submittedName>
</protein>
<gene>
    <name evidence="1" type="ORF">EHV15_23190</name>
</gene>
<reference evidence="1 2" key="1">
    <citation type="submission" date="2018-11" db="EMBL/GenBank/DDBJ databases">
        <title>Genome sequencing of Paenibacillus sp. KCOM 3021 (= ChDC PVNT-B20).</title>
        <authorList>
            <person name="Kook J.-K."/>
            <person name="Park S.-N."/>
            <person name="Lim Y.K."/>
        </authorList>
    </citation>
    <scope>NUCLEOTIDE SEQUENCE [LARGE SCALE GENOMIC DNA]</scope>
    <source>
        <strain evidence="1 2">KCOM 3021</strain>
    </source>
</reference>
<keyword evidence="2" id="KW-1185">Reference proteome</keyword>